<protein>
    <submittedName>
        <fullName evidence="2">Uncharacterized protein</fullName>
    </submittedName>
</protein>
<accession>U4KZU9</accession>
<gene>
    <name evidence="2" type="ORF">PCON_07328</name>
</gene>
<feature type="compositionally biased region" description="Polar residues" evidence="1">
    <location>
        <begin position="115"/>
        <end position="151"/>
    </location>
</feature>
<evidence type="ECO:0000313" key="3">
    <source>
        <dbReference type="Proteomes" id="UP000018144"/>
    </source>
</evidence>
<dbReference type="EMBL" id="HF935369">
    <property type="protein sequence ID" value="CCX07739.1"/>
    <property type="molecule type" value="Genomic_DNA"/>
</dbReference>
<evidence type="ECO:0000256" key="1">
    <source>
        <dbReference type="SAM" id="MobiDB-lite"/>
    </source>
</evidence>
<keyword evidence="3" id="KW-1185">Reference proteome</keyword>
<dbReference type="Proteomes" id="UP000018144">
    <property type="component" value="Unassembled WGS sequence"/>
</dbReference>
<organism evidence="2 3">
    <name type="scientific">Pyronema omphalodes (strain CBS 100304)</name>
    <name type="common">Pyronema confluens</name>
    <dbReference type="NCBI Taxonomy" id="1076935"/>
    <lineage>
        <taxon>Eukaryota</taxon>
        <taxon>Fungi</taxon>
        <taxon>Dikarya</taxon>
        <taxon>Ascomycota</taxon>
        <taxon>Pezizomycotina</taxon>
        <taxon>Pezizomycetes</taxon>
        <taxon>Pezizales</taxon>
        <taxon>Pyronemataceae</taxon>
        <taxon>Pyronema</taxon>
    </lineage>
</organism>
<name>U4KZU9_PYROM</name>
<proteinExistence type="predicted"/>
<evidence type="ECO:0000313" key="2">
    <source>
        <dbReference type="EMBL" id="CCX07739.1"/>
    </source>
</evidence>
<reference evidence="2 3" key="1">
    <citation type="journal article" date="2013" name="PLoS Genet.">
        <title>The genome and development-dependent transcriptomes of Pyronema confluens: a window into fungal evolution.</title>
        <authorList>
            <person name="Traeger S."/>
            <person name="Altegoer F."/>
            <person name="Freitag M."/>
            <person name="Gabaldon T."/>
            <person name="Kempken F."/>
            <person name="Kumar A."/>
            <person name="Marcet-Houben M."/>
            <person name="Poggeler S."/>
            <person name="Stajich J.E."/>
            <person name="Nowrousian M."/>
        </authorList>
    </citation>
    <scope>NUCLEOTIDE SEQUENCE [LARGE SCALE GENOMIC DNA]</scope>
    <source>
        <strain evidence="3">CBS 100304</strain>
        <tissue evidence="2">Vegetative mycelium</tissue>
    </source>
</reference>
<dbReference type="AlphaFoldDB" id="U4KZU9"/>
<sequence length="151" mass="16128">MLILRVLSSLLPRPGICSYKDAVVVYQSPPSLSASTDSPTSVLLAPFAVVPQTFIFSQTLTIYSRNLLAMTPSKKPTSTGHNVLEWLPTVYNPVCGTRSSSLEADLARAEKLFPSTASQGQKRSPRPSESNSDSTKPADSTSGKPTGLSSR</sequence>
<feature type="region of interest" description="Disordered" evidence="1">
    <location>
        <begin position="110"/>
        <end position="151"/>
    </location>
</feature>